<dbReference type="RefSeq" id="WP_306729133.1">
    <property type="nucleotide sequence ID" value="NZ_JAVDDT010000008.1"/>
</dbReference>
<keyword evidence="4" id="KW-1185">Reference proteome</keyword>
<reference evidence="3 4" key="1">
    <citation type="submission" date="2023-08" db="EMBL/GenBank/DDBJ databases">
        <title>Whole-genome sequencing of halo(alkali)philic microorganisms from hypersaline lakes.</title>
        <authorList>
            <person name="Sorokin D.Y."/>
            <person name="Abbas B."/>
            <person name="Merkel A.Y."/>
        </authorList>
    </citation>
    <scope>NUCLEOTIDE SEQUENCE [LARGE SCALE GENOMIC DNA]</scope>
    <source>
        <strain evidence="3 4">AB-CW4</strain>
    </source>
</reference>
<feature type="region of interest" description="Disordered" evidence="1">
    <location>
        <begin position="57"/>
        <end position="86"/>
    </location>
</feature>
<organism evidence="3 4">
    <name type="scientific">Natronospira bacteriovora</name>
    <dbReference type="NCBI Taxonomy" id="3069753"/>
    <lineage>
        <taxon>Bacteria</taxon>
        <taxon>Pseudomonadati</taxon>
        <taxon>Pseudomonadota</taxon>
        <taxon>Gammaproteobacteria</taxon>
        <taxon>Natronospirales</taxon>
        <taxon>Natronospiraceae</taxon>
        <taxon>Natronospira</taxon>
    </lineage>
</organism>
<dbReference type="PANTHER" id="PTHR45228:SF4">
    <property type="entry name" value="LIPOPROTEIN"/>
    <property type="match status" value="1"/>
</dbReference>
<dbReference type="SMART" id="SM00471">
    <property type="entry name" value="HDc"/>
    <property type="match status" value="1"/>
</dbReference>
<dbReference type="CDD" id="cd00077">
    <property type="entry name" value="HDc"/>
    <property type="match status" value="1"/>
</dbReference>
<dbReference type="SUPFAM" id="SSF109604">
    <property type="entry name" value="HD-domain/PDEase-like"/>
    <property type="match status" value="1"/>
</dbReference>
<dbReference type="Pfam" id="PF11871">
    <property type="entry name" value="DUF3391"/>
    <property type="match status" value="1"/>
</dbReference>
<dbReference type="InterPro" id="IPR021812">
    <property type="entry name" value="DUF3391"/>
</dbReference>
<feature type="compositionally biased region" description="Basic and acidic residues" evidence="1">
    <location>
        <begin position="73"/>
        <end position="82"/>
    </location>
</feature>
<evidence type="ECO:0000256" key="1">
    <source>
        <dbReference type="SAM" id="MobiDB-lite"/>
    </source>
</evidence>
<dbReference type="PANTHER" id="PTHR45228">
    <property type="entry name" value="CYCLIC DI-GMP PHOSPHODIESTERASE TM_0186-RELATED"/>
    <property type="match status" value="1"/>
</dbReference>
<dbReference type="PROSITE" id="PS51832">
    <property type="entry name" value="HD_GYP"/>
    <property type="match status" value="1"/>
</dbReference>
<sequence length="407" mass="44861">MPQRKVRVEDLVTGLYVNALDRPWTETPFLFQGFLIETQADIEALRAHCREVWVDEERSRVLPPQKPPAAHESSFDPRRKPEPAMPDVPTLHSGIVSGLSSHRFACQCLAEAFARLKRNHGGPLSGRVVEAASRLDALAGTHPQIAHWLANLQAHDRRLVDHSVNVALRSLLFARELALPPDQVAAIGLGALLHDVGKLGLPVALLDKPGPLSREEWGMIRRHPVMGGQLLADSALPETVLRIIRYHHERIDGGGFPEGLKGDELDLPTRIVALVNAYDSMTSRRVDRPTLSGYQAVSELMRDADRNWGRELVEAFVRCVGIYPAGTRVRLSNGAEGVVVYTPLGHRLHPVVCLYRRPDGSSDTRLPLLNLALGDGEGGRHNVEKVLEPDGGEQALYRLITDEAFAA</sequence>
<accession>A0ABU0W9E1</accession>
<dbReference type="NCBIfam" id="TIGR00277">
    <property type="entry name" value="HDIG"/>
    <property type="match status" value="1"/>
</dbReference>
<dbReference type="InterPro" id="IPR003607">
    <property type="entry name" value="HD/PDEase_dom"/>
</dbReference>
<dbReference type="InterPro" id="IPR037522">
    <property type="entry name" value="HD_GYP_dom"/>
</dbReference>
<name>A0ABU0W9E1_9GAMM</name>
<gene>
    <name evidence="3" type="ORF">RBH19_12225</name>
</gene>
<dbReference type="EMBL" id="JAVDDT010000008">
    <property type="protein sequence ID" value="MDQ2070638.1"/>
    <property type="molecule type" value="Genomic_DNA"/>
</dbReference>
<dbReference type="InterPro" id="IPR006675">
    <property type="entry name" value="HDIG_dom"/>
</dbReference>
<evidence type="ECO:0000313" key="3">
    <source>
        <dbReference type="EMBL" id="MDQ2070638.1"/>
    </source>
</evidence>
<evidence type="ECO:0000259" key="2">
    <source>
        <dbReference type="PROSITE" id="PS51832"/>
    </source>
</evidence>
<dbReference type="InterPro" id="IPR052020">
    <property type="entry name" value="Cyclic_di-GMP/3'3'-cGAMP_PDE"/>
</dbReference>
<feature type="domain" description="HD-GYP" evidence="2">
    <location>
        <begin position="138"/>
        <end position="332"/>
    </location>
</feature>
<dbReference type="Proteomes" id="UP001239019">
    <property type="component" value="Unassembled WGS sequence"/>
</dbReference>
<protein>
    <submittedName>
        <fullName evidence="3">HD-GYP domain-containing protein</fullName>
    </submittedName>
</protein>
<evidence type="ECO:0000313" key="4">
    <source>
        <dbReference type="Proteomes" id="UP001239019"/>
    </source>
</evidence>
<comment type="caution">
    <text evidence="3">The sequence shown here is derived from an EMBL/GenBank/DDBJ whole genome shotgun (WGS) entry which is preliminary data.</text>
</comment>
<proteinExistence type="predicted"/>
<dbReference type="Pfam" id="PF13487">
    <property type="entry name" value="HD_5"/>
    <property type="match status" value="1"/>
</dbReference>
<dbReference type="Gene3D" id="1.10.3210.10">
    <property type="entry name" value="Hypothetical protein af1432"/>
    <property type="match status" value="1"/>
</dbReference>